<dbReference type="CDD" id="cd00093">
    <property type="entry name" value="HTH_XRE"/>
    <property type="match status" value="1"/>
</dbReference>
<dbReference type="InterPro" id="IPR010982">
    <property type="entry name" value="Lambda_DNA-bd_dom_sf"/>
</dbReference>
<dbReference type="EMBL" id="MK522034">
    <property type="protein sequence ID" value="QOR60210.1"/>
    <property type="molecule type" value="Genomic_DNA"/>
</dbReference>
<name>A0A7S6P1F6_9PHYC</name>
<dbReference type="GO" id="GO:0003677">
    <property type="term" value="F:DNA binding"/>
    <property type="evidence" value="ECO:0007669"/>
    <property type="project" value="UniProtKB-KW"/>
</dbReference>
<protein>
    <recommendedName>
        <fullName evidence="2">HTH cro/C1-type domain-containing protein</fullName>
    </recommendedName>
</protein>
<organism evidence="3">
    <name type="scientific">Bathycoccus sp. RCC716 virus 1</name>
    <dbReference type="NCBI Taxonomy" id="2530038"/>
    <lineage>
        <taxon>Viruses</taxon>
        <taxon>Varidnaviria</taxon>
        <taxon>Bamfordvirae</taxon>
        <taxon>Nucleocytoviricota</taxon>
        <taxon>Megaviricetes</taxon>
        <taxon>Algavirales</taxon>
        <taxon>Phycodnaviridae</taxon>
        <taxon>Prasinovirus</taxon>
    </lineage>
</organism>
<dbReference type="Pfam" id="PF01381">
    <property type="entry name" value="HTH_3"/>
    <property type="match status" value="1"/>
</dbReference>
<accession>A0A7S6P1F6</accession>
<feature type="domain" description="HTH cro/C1-type" evidence="2">
    <location>
        <begin position="70"/>
        <end position="121"/>
    </location>
</feature>
<dbReference type="PROSITE" id="PS50943">
    <property type="entry name" value="HTH_CROC1"/>
    <property type="match status" value="1"/>
</dbReference>
<dbReference type="SMART" id="SM00530">
    <property type="entry name" value="HTH_XRE"/>
    <property type="match status" value="1"/>
</dbReference>
<dbReference type="PANTHER" id="PTHR10245">
    <property type="entry name" value="ENDOTHELIAL DIFFERENTIATION-RELATED FACTOR 1 MULTIPROTEIN BRIDGING FACTOR 1"/>
    <property type="match status" value="1"/>
</dbReference>
<reference evidence="3" key="1">
    <citation type="submission" date="2019-02" db="EMBL/GenBank/DDBJ databases">
        <authorList>
            <person name="Bachy C."/>
            <person name="Yung C.-M."/>
            <person name="Roux S."/>
            <person name="Sullivan M.B."/>
            <person name="Worden A.Z."/>
        </authorList>
    </citation>
    <scope>NUCLEOTIDE SEQUENCE</scope>
    <source>
        <strain evidence="3">BII-V1</strain>
    </source>
</reference>
<dbReference type="InterPro" id="IPR001387">
    <property type="entry name" value="Cro/C1-type_HTH"/>
</dbReference>
<dbReference type="PANTHER" id="PTHR10245:SF15">
    <property type="entry name" value="ENDOTHELIAL DIFFERENTIATION-RELATED FACTOR 1"/>
    <property type="match status" value="1"/>
</dbReference>
<dbReference type="Gene3D" id="1.10.260.40">
    <property type="entry name" value="lambda repressor-like DNA-binding domains"/>
    <property type="match status" value="1"/>
</dbReference>
<evidence type="ECO:0000256" key="1">
    <source>
        <dbReference type="ARBA" id="ARBA00023125"/>
    </source>
</evidence>
<proteinExistence type="predicted"/>
<keyword evidence="1" id="KW-0238">DNA-binding</keyword>
<sequence>MNHYQDWDPVIIRGKVDKSREKEKYVKFMGQEIKLPKRSQYSGKTPEQKLDEAVLGGTHKKVSKETGLTIQRARVAKQYTQKDLANLINVSTDIISSYELGKAIPDPKIMQKLRRVLGVKL</sequence>
<evidence type="ECO:0000313" key="3">
    <source>
        <dbReference type="EMBL" id="QOR60210.1"/>
    </source>
</evidence>
<evidence type="ECO:0000259" key="2">
    <source>
        <dbReference type="PROSITE" id="PS50943"/>
    </source>
</evidence>
<dbReference type="SUPFAM" id="SSF47413">
    <property type="entry name" value="lambda repressor-like DNA-binding domains"/>
    <property type="match status" value="1"/>
</dbReference>